<dbReference type="PhylomeDB" id="Q0IFV6"/>
<proteinExistence type="predicted"/>
<dbReference type="AlphaFoldDB" id="Q0IFV6"/>
<accession>Q0IFV6</accession>
<organism evidence="2 3">
    <name type="scientific">Aedes aegypti</name>
    <name type="common">Yellowfever mosquito</name>
    <name type="synonym">Culex aegypti</name>
    <dbReference type="NCBI Taxonomy" id="7159"/>
    <lineage>
        <taxon>Eukaryota</taxon>
        <taxon>Metazoa</taxon>
        <taxon>Ecdysozoa</taxon>
        <taxon>Arthropoda</taxon>
        <taxon>Hexapoda</taxon>
        <taxon>Insecta</taxon>
        <taxon>Pterygota</taxon>
        <taxon>Neoptera</taxon>
        <taxon>Endopterygota</taxon>
        <taxon>Diptera</taxon>
        <taxon>Nematocera</taxon>
        <taxon>Culicoidea</taxon>
        <taxon>Culicidae</taxon>
        <taxon>Culicinae</taxon>
        <taxon>Aedini</taxon>
        <taxon>Aedes</taxon>
        <taxon>Stegomyia</taxon>
    </lineage>
</organism>
<reference evidence="2" key="3">
    <citation type="submission" date="2012-09" db="EMBL/GenBank/DDBJ databases">
        <authorList>
            <consortium name="VectorBase"/>
        </authorList>
    </citation>
    <scope>NUCLEOTIDE SEQUENCE</scope>
    <source>
        <strain evidence="2">Liverpool</strain>
    </source>
</reference>
<feature type="region of interest" description="Disordered" evidence="1">
    <location>
        <begin position="46"/>
        <end position="108"/>
    </location>
</feature>
<name>Q0IFV6_AEDAE</name>
<dbReference type="HOGENOM" id="CLU_2308351_0_0_1"/>
<evidence type="ECO:0000313" key="2">
    <source>
        <dbReference type="EMBL" id="EAT44744.1"/>
    </source>
</evidence>
<gene>
    <name evidence="2" type="ORF">AaeL_AAEL003940</name>
</gene>
<dbReference type="Proteomes" id="UP000682892">
    <property type="component" value="Chromosome 2"/>
</dbReference>
<protein>
    <submittedName>
        <fullName evidence="2">AAEL003940-PA</fullName>
    </submittedName>
</protein>
<evidence type="ECO:0000313" key="3">
    <source>
        <dbReference type="Proteomes" id="UP000682892"/>
    </source>
</evidence>
<sequence>MMMRSRTVIQICIGNVDAMAHRTQIRVCKKSTTWQRPNIMIMREQPSDIIQDDQMITPGDGPLNGEEEIQAPKGSRKRRLQESDSNQVELRRSKRPRKVNRSADYHYN</sequence>
<reference evidence="2" key="1">
    <citation type="submission" date="2005-10" db="EMBL/GenBank/DDBJ databases">
        <authorList>
            <person name="Loftus B.J."/>
            <person name="Nene V.M."/>
            <person name="Hannick L.I."/>
            <person name="Bidwell S."/>
            <person name="Haas B."/>
            <person name="Amedeo P."/>
            <person name="Orvis J."/>
            <person name="Wortman J.R."/>
            <person name="White O.R."/>
            <person name="Salzberg S."/>
            <person name="Shumway M."/>
            <person name="Koo H."/>
            <person name="Zhao Y."/>
            <person name="Holmes M."/>
            <person name="Miller J."/>
            <person name="Schatz M."/>
            <person name="Pop M."/>
            <person name="Pai G."/>
            <person name="Utterback T."/>
            <person name="Rogers Y.-H."/>
            <person name="Kravitz S."/>
            <person name="Fraser C.M."/>
        </authorList>
    </citation>
    <scope>NUCLEOTIDE SEQUENCE</scope>
    <source>
        <strain evidence="2">Liverpool</strain>
    </source>
</reference>
<evidence type="ECO:0000256" key="1">
    <source>
        <dbReference type="SAM" id="MobiDB-lite"/>
    </source>
</evidence>
<reference evidence="2" key="2">
    <citation type="journal article" date="2007" name="Science">
        <title>Genome sequence of Aedes aegypti, a major arbovirus vector.</title>
        <authorList>
            <person name="Nene V."/>
            <person name="Wortman J.R."/>
            <person name="Lawson D."/>
            <person name="Haas B."/>
            <person name="Kodira C."/>
            <person name="Tu Z.J."/>
            <person name="Loftus B."/>
            <person name="Xi Z."/>
            <person name="Megy K."/>
            <person name="Grabherr M."/>
            <person name="Ren Q."/>
            <person name="Zdobnov E.M."/>
            <person name="Lobo N.F."/>
            <person name="Campbell K.S."/>
            <person name="Brown S.E."/>
            <person name="Bonaldo M.F."/>
            <person name="Zhu J."/>
            <person name="Sinkins S.P."/>
            <person name="Hogenkamp D.G."/>
            <person name="Amedeo P."/>
            <person name="Arensburger P."/>
            <person name="Atkinson P.W."/>
            <person name="Bidwell S."/>
            <person name="Biedler J."/>
            <person name="Birney E."/>
            <person name="Bruggner R.V."/>
            <person name="Costas J."/>
            <person name="Coy M.R."/>
            <person name="Crabtree J."/>
            <person name="Crawford M."/>
            <person name="Debruyn B."/>
            <person name="Decaprio D."/>
            <person name="Eiglmeier K."/>
            <person name="Eisenstadt E."/>
            <person name="El-Dorry H."/>
            <person name="Gelbart W.M."/>
            <person name="Gomes S.L."/>
            <person name="Hammond M."/>
            <person name="Hannick L.I."/>
            <person name="Hogan J.R."/>
            <person name="Holmes M.H."/>
            <person name="Jaffe D."/>
            <person name="Johnston J.S."/>
            <person name="Kennedy R.C."/>
            <person name="Koo H."/>
            <person name="Kravitz S."/>
            <person name="Kriventseva E.V."/>
            <person name="Kulp D."/>
            <person name="Labutti K."/>
            <person name="Lee E."/>
            <person name="Li S."/>
            <person name="Lovin D.D."/>
            <person name="Mao C."/>
            <person name="Mauceli E."/>
            <person name="Menck C.F."/>
            <person name="Miller J.R."/>
            <person name="Montgomery P."/>
            <person name="Mori A."/>
            <person name="Nascimento A.L."/>
            <person name="Naveira H.F."/>
            <person name="Nusbaum C."/>
            <person name="O'leary S."/>
            <person name="Orvis J."/>
            <person name="Pertea M."/>
            <person name="Quesneville H."/>
            <person name="Reidenbach K.R."/>
            <person name="Rogers Y.H."/>
            <person name="Roth C.W."/>
            <person name="Schneider J.R."/>
            <person name="Schatz M."/>
            <person name="Shumway M."/>
            <person name="Stanke M."/>
            <person name="Stinson E.O."/>
            <person name="Tubio J.M."/>
            <person name="Vanzee J.P."/>
            <person name="Verjovski-Almeida S."/>
            <person name="Werner D."/>
            <person name="White O."/>
            <person name="Wyder S."/>
            <person name="Zeng Q."/>
            <person name="Zhao Q."/>
            <person name="Zhao Y."/>
            <person name="Hill C.A."/>
            <person name="Raikhel A.S."/>
            <person name="Soares M.B."/>
            <person name="Knudson D.L."/>
            <person name="Lee N.H."/>
            <person name="Galagan J."/>
            <person name="Salzberg S.L."/>
            <person name="Paulsen I.T."/>
            <person name="Dimopoulos G."/>
            <person name="Collins F.H."/>
            <person name="Birren B."/>
            <person name="Fraser-Liggett C.M."/>
            <person name="Severson D.W."/>
        </authorList>
    </citation>
    <scope>NUCLEOTIDE SEQUENCE [LARGE SCALE GENOMIC DNA]</scope>
    <source>
        <strain evidence="2">Liverpool</strain>
    </source>
</reference>
<dbReference type="EMBL" id="CH477286">
    <property type="protein sequence ID" value="EAT44744.1"/>
    <property type="molecule type" value="Genomic_DNA"/>
</dbReference>
<dbReference type="PaxDb" id="7159-AAEL003940-PA"/>